<keyword evidence="3" id="KW-0479">Metal-binding</keyword>
<dbReference type="GO" id="GO:0046872">
    <property type="term" value="F:metal ion binding"/>
    <property type="evidence" value="ECO:0007669"/>
    <property type="project" value="UniProtKB-KW"/>
</dbReference>
<dbReference type="InterPro" id="IPR011650">
    <property type="entry name" value="Peptidase_M20_dimer"/>
</dbReference>
<dbReference type="Gene3D" id="3.30.70.360">
    <property type="match status" value="1"/>
</dbReference>
<keyword evidence="5" id="KW-0862">Zinc</keyword>
<comment type="caution">
    <text evidence="9">The sequence shown here is derived from an EMBL/GenBank/DDBJ whole genome shotgun (WGS) entry which is preliminary data.</text>
</comment>
<dbReference type="InterPro" id="IPR036264">
    <property type="entry name" value="Bact_exopeptidase_dim_dom"/>
</dbReference>
<evidence type="ECO:0000313" key="9">
    <source>
        <dbReference type="EMBL" id="EYF06850.1"/>
    </source>
</evidence>
<dbReference type="Gene3D" id="1.10.150.900">
    <property type="match status" value="1"/>
</dbReference>
<dbReference type="PROSITE" id="PS00759">
    <property type="entry name" value="ARGE_DAPE_CPG2_2"/>
    <property type="match status" value="1"/>
</dbReference>
<dbReference type="GO" id="GO:0006508">
    <property type="term" value="P:proteolysis"/>
    <property type="evidence" value="ECO:0007669"/>
    <property type="project" value="UniProtKB-KW"/>
</dbReference>
<keyword evidence="2" id="KW-0645">Protease</keyword>
<evidence type="ECO:0000256" key="6">
    <source>
        <dbReference type="SAM" id="MobiDB-lite"/>
    </source>
</evidence>
<evidence type="ECO:0000256" key="2">
    <source>
        <dbReference type="ARBA" id="ARBA00022670"/>
    </source>
</evidence>
<evidence type="ECO:0000313" key="10">
    <source>
        <dbReference type="Proteomes" id="UP000019678"/>
    </source>
</evidence>
<name>A0A017TDF6_9BACT</name>
<evidence type="ECO:0000256" key="3">
    <source>
        <dbReference type="ARBA" id="ARBA00022723"/>
    </source>
</evidence>
<keyword evidence="4" id="KW-0378">Hydrolase</keyword>
<accession>A0A017TDF6</accession>
<comment type="similarity">
    <text evidence="1">Belongs to the peptidase M20A family.</text>
</comment>
<sequence length="490" mass="51847">MASALAFLVSLSCATSDPAAQPARAPRPAPVAAPIRARSTRSTRSTPAERQAALREIYAQLIAIDTTEARGSTTVAAQAMAARLTAAGLPAQDVQVLVHPDNPRKGNLVARLRGRGGKKPLLLLAHLDVVEALQKDWSPDLDPFKLTEKDGFFYGRGTSDDKAMAAIFVATLVRAKQEGFTPERDIIVALTADEEGGQQNGVAWLLANHRALVDAELGLNEGAGGRFRQGKRLFNGVQASEKVFQSFALEAHNKGGHSALPVKDNAIYRLAAALDRLGKFDFPVNLNEVTRGYFGRMASIEKGPMAAAMKAAAATPPDPAALAQLSTSAYYNALLRTTCVATQLSGGHAENALPQTARAVVNCRILPQESSADVQRTLAQVVADAEVSIAPLTAPQPSPPSPLTRTVMAPIEQITGALWPGVPVVPIMGTGATDSLYLRRAGIPMYGVSGLFSDIDDVRAHGKDERLGVTALYEGQEFLDRLVRALAGGS</sequence>
<evidence type="ECO:0000256" key="4">
    <source>
        <dbReference type="ARBA" id="ARBA00022801"/>
    </source>
</evidence>
<dbReference type="Pfam" id="PF01546">
    <property type="entry name" value="Peptidase_M20"/>
    <property type="match status" value="1"/>
</dbReference>
<dbReference type="SUPFAM" id="SSF55031">
    <property type="entry name" value="Bacterial exopeptidase dimerisation domain"/>
    <property type="match status" value="1"/>
</dbReference>
<evidence type="ECO:0000256" key="5">
    <source>
        <dbReference type="ARBA" id="ARBA00022833"/>
    </source>
</evidence>
<dbReference type="PANTHER" id="PTHR45962:SF1">
    <property type="entry name" value="N-FATTY-ACYL-AMINO ACID SYNTHASE_HYDROLASE PM20D1"/>
    <property type="match status" value="1"/>
</dbReference>
<dbReference type="NCBIfam" id="NF006596">
    <property type="entry name" value="PRK09133.1"/>
    <property type="match status" value="1"/>
</dbReference>
<dbReference type="Pfam" id="PF07687">
    <property type="entry name" value="M20_dimer"/>
    <property type="match status" value="1"/>
</dbReference>
<dbReference type="AlphaFoldDB" id="A0A017TDF6"/>
<dbReference type="Gene3D" id="3.40.630.10">
    <property type="entry name" value="Zn peptidases"/>
    <property type="match status" value="1"/>
</dbReference>
<feature type="domain" description="Peptidase M20 dimerisation" evidence="8">
    <location>
        <begin position="243"/>
        <end position="385"/>
    </location>
</feature>
<dbReference type="EMBL" id="ASRX01000014">
    <property type="protein sequence ID" value="EYF06850.1"/>
    <property type="molecule type" value="Genomic_DNA"/>
</dbReference>
<protein>
    <submittedName>
        <fullName evidence="9">Peptidase M20</fullName>
    </submittedName>
</protein>
<organism evidence="9 10">
    <name type="scientific">Chondromyces apiculatus DSM 436</name>
    <dbReference type="NCBI Taxonomy" id="1192034"/>
    <lineage>
        <taxon>Bacteria</taxon>
        <taxon>Pseudomonadati</taxon>
        <taxon>Myxococcota</taxon>
        <taxon>Polyangia</taxon>
        <taxon>Polyangiales</taxon>
        <taxon>Polyangiaceae</taxon>
        <taxon>Chondromyces</taxon>
    </lineage>
</organism>
<gene>
    <name evidence="9" type="ORF">CAP_1547</name>
</gene>
<feature type="compositionally biased region" description="Low complexity" evidence="6">
    <location>
        <begin position="32"/>
        <end position="46"/>
    </location>
</feature>
<evidence type="ECO:0000256" key="7">
    <source>
        <dbReference type="SAM" id="SignalP"/>
    </source>
</evidence>
<proteinExistence type="inferred from homology"/>
<evidence type="ECO:0000259" key="8">
    <source>
        <dbReference type="Pfam" id="PF07687"/>
    </source>
</evidence>
<keyword evidence="10" id="KW-1185">Reference proteome</keyword>
<dbReference type="PROSITE" id="PS00758">
    <property type="entry name" value="ARGE_DAPE_CPG2_1"/>
    <property type="match status" value="1"/>
</dbReference>
<reference evidence="9 10" key="1">
    <citation type="submission" date="2013-05" db="EMBL/GenBank/DDBJ databases">
        <title>Genome assembly of Chondromyces apiculatus DSM 436.</title>
        <authorList>
            <person name="Sharma G."/>
            <person name="Khatri I."/>
            <person name="Kaur C."/>
            <person name="Mayilraj S."/>
            <person name="Subramanian S."/>
        </authorList>
    </citation>
    <scope>NUCLEOTIDE SEQUENCE [LARGE SCALE GENOMIC DNA]</scope>
    <source>
        <strain evidence="9 10">DSM 436</strain>
    </source>
</reference>
<feature type="region of interest" description="Disordered" evidence="6">
    <location>
        <begin position="17"/>
        <end position="49"/>
    </location>
</feature>
<dbReference type="InterPro" id="IPR047177">
    <property type="entry name" value="Pept_M20A"/>
</dbReference>
<dbReference type="SUPFAM" id="SSF53187">
    <property type="entry name" value="Zn-dependent exopeptidases"/>
    <property type="match status" value="1"/>
</dbReference>
<evidence type="ECO:0000256" key="1">
    <source>
        <dbReference type="ARBA" id="ARBA00006247"/>
    </source>
</evidence>
<keyword evidence="7" id="KW-0732">Signal</keyword>
<dbReference type="STRING" id="1192034.CAP_1547"/>
<feature type="chain" id="PRO_5001496871" evidence="7">
    <location>
        <begin position="20"/>
        <end position="490"/>
    </location>
</feature>
<feature type="signal peptide" evidence="7">
    <location>
        <begin position="1"/>
        <end position="19"/>
    </location>
</feature>
<dbReference type="Proteomes" id="UP000019678">
    <property type="component" value="Unassembled WGS sequence"/>
</dbReference>
<dbReference type="eggNOG" id="COG0624">
    <property type="taxonomic scope" value="Bacteria"/>
</dbReference>
<dbReference type="GO" id="GO:0008233">
    <property type="term" value="F:peptidase activity"/>
    <property type="evidence" value="ECO:0007669"/>
    <property type="project" value="UniProtKB-KW"/>
</dbReference>
<dbReference type="PANTHER" id="PTHR45962">
    <property type="entry name" value="N-FATTY-ACYL-AMINO ACID SYNTHASE/HYDROLASE PM20D1"/>
    <property type="match status" value="1"/>
</dbReference>
<dbReference type="InterPro" id="IPR002933">
    <property type="entry name" value="Peptidase_M20"/>
</dbReference>
<dbReference type="InterPro" id="IPR001261">
    <property type="entry name" value="ArgE/DapE_CS"/>
</dbReference>